<keyword evidence="3" id="KW-0520">NAD</keyword>
<reference evidence="8" key="1">
    <citation type="submission" date="2017-09" db="EMBL/GenBank/DDBJ databases">
        <title>Metaegenomics of thermophilic ammonia-oxidizing enrichment culture.</title>
        <authorList>
            <person name="Kato S."/>
            <person name="Suzuki K."/>
        </authorList>
    </citation>
    <scope>NUCLEOTIDE SEQUENCE [LARGE SCALE GENOMIC DNA]</scope>
</reference>
<evidence type="ECO:0000259" key="5">
    <source>
        <dbReference type="Pfam" id="PF00389"/>
    </source>
</evidence>
<dbReference type="InterPro" id="IPR036291">
    <property type="entry name" value="NAD(P)-bd_dom_sf"/>
</dbReference>
<evidence type="ECO:0000313" key="7">
    <source>
        <dbReference type="EMBL" id="GBC98019.1"/>
    </source>
</evidence>
<dbReference type="SUPFAM" id="SSF52283">
    <property type="entry name" value="Formate/glycerate dehydrogenase catalytic domain-like"/>
    <property type="match status" value="1"/>
</dbReference>
<feature type="domain" description="D-isomer specific 2-hydroxyacid dehydrogenase NAD-binding" evidence="6">
    <location>
        <begin position="108"/>
        <end position="284"/>
    </location>
</feature>
<dbReference type="Gene3D" id="3.40.50.720">
    <property type="entry name" value="NAD(P)-binding Rossmann-like Domain"/>
    <property type="match status" value="2"/>
</dbReference>
<evidence type="ECO:0000256" key="4">
    <source>
        <dbReference type="RuleBase" id="RU003719"/>
    </source>
</evidence>
<keyword evidence="7" id="KW-0670">Pyruvate</keyword>
<organism evidence="7 8">
    <name type="scientific">Candidatus Fervidibacter japonicus</name>
    <dbReference type="NCBI Taxonomy" id="2035412"/>
    <lineage>
        <taxon>Bacteria</taxon>
        <taxon>Candidatus Fervidibacterota</taxon>
        <taxon>Candidatus Fervidibacter</taxon>
    </lineage>
</organism>
<dbReference type="Pfam" id="PF02826">
    <property type="entry name" value="2-Hacid_dh_C"/>
    <property type="match status" value="1"/>
</dbReference>
<dbReference type="PANTHER" id="PTHR43761:SF1">
    <property type="entry name" value="D-ISOMER SPECIFIC 2-HYDROXYACID DEHYDROGENASE CATALYTIC DOMAIN-CONTAINING PROTEIN-RELATED"/>
    <property type="match status" value="1"/>
</dbReference>
<dbReference type="GO" id="GO:0016618">
    <property type="term" value="F:hydroxypyruvate reductase [NAD(P)H] activity"/>
    <property type="evidence" value="ECO:0007669"/>
    <property type="project" value="UniProtKB-EC"/>
</dbReference>
<feature type="domain" description="D-isomer specific 2-hydroxyacid dehydrogenase catalytic" evidence="5">
    <location>
        <begin position="18"/>
        <end position="316"/>
    </location>
</feature>
<dbReference type="SUPFAM" id="SSF51735">
    <property type="entry name" value="NAD(P)-binding Rossmann-fold domains"/>
    <property type="match status" value="1"/>
</dbReference>
<comment type="caution">
    <text evidence="7">The sequence shown here is derived from an EMBL/GenBank/DDBJ whole genome shotgun (WGS) entry which is preliminary data.</text>
</comment>
<dbReference type="InterPro" id="IPR043322">
    <property type="entry name" value="CtBP"/>
</dbReference>
<dbReference type="EMBL" id="BEHT01000005">
    <property type="protein sequence ID" value="GBC98019.1"/>
    <property type="molecule type" value="Genomic_DNA"/>
</dbReference>
<dbReference type="GO" id="GO:0051287">
    <property type="term" value="F:NAD binding"/>
    <property type="evidence" value="ECO:0007669"/>
    <property type="project" value="InterPro"/>
</dbReference>
<dbReference type="InterPro" id="IPR006140">
    <property type="entry name" value="D-isomer_DH_NAD-bd"/>
</dbReference>
<dbReference type="PANTHER" id="PTHR43761">
    <property type="entry name" value="D-ISOMER SPECIFIC 2-HYDROXYACID DEHYDROGENASE FAMILY PROTEIN (AFU_ORTHOLOGUE AFUA_1G13630)"/>
    <property type="match status" value="1"/>
</dbReference>
<evidence type="ECO:0000256" key="3">
    <source>
        <dbReference type="ARBA" id="ARBA00023027"/>
    </source>
</evidence>
<dbReference type="Proteomes" id="UP000236173">
    <property type="component" value="Unassembled WGS sequence"/>
</dbReference>
<comment type="similarity">
    <text evidence="1 4">Belongs to the D-isomer specific 2-hydroxyacid dehydrogenase family.</text>
</comment>
<evidence type="ECO:0000259" key="6">
    <source>
        <dbReference type="Pfam" id="PF02826"/>
    </source>
</evidence>
<dbReference type="InterPro" id="IPR050418">
    <property type="entry name" value="D-iso_2-hydroxyacid_DH_PdxB"/>
</dbReference>
<protein>
    <submittedName>
        <fullName evidence="7">Hydroxypyruvate reductase</fullName>
        <ecNumber evidence="7">1.1.1.81</ecNumber>
    </submittedName>
</protein>
<evidence type="ECO:0000313" key="8">
    <source>
        <dbReference type="Proteomes" id="UP000236173"/>
    </source>
</evidence>
<dbReference type="InterPro" id="IPR029753">
    <property type="entry name" value="D-isomer_DH_CS"/>
</dbReference>
<evidence type="ECO:0000256" key="1">
    <source>
        <dbReference type="ARBA" id="ARBA00005854"/>
    </source>
</evidence>
<dbReference type="Pfam" id="PF00389">
    <property type="entry name" value="2-Hacid_dh"/>
    <property type="match status" value="1"/>
</dbReference>
<dbReference type="PROSITE" id="PS00670">
    <property type="entry name" value="D_2_HYDROXYACID_DH_2"/>
    <property type="match status" value="1"/>
</dbReference>
<dbReference type="CDD" id="cd05299">
    <property type="entry name" value="CtBP_dh"/>
    <property type="match status" value="1"/>
</dbReference>
<keyword evidence="2 4" id="KW-0560">Oxidoreductase</keyword>
<name>A0A2H5XA14_9BACT</name>
<sequence>MPKVFVTDAEFDDFAWERDFFTQHGLELVIGACQTPDEVAEQAKDADAIVTNRCPITAAAMARLARCRVIVRYGVGVDNVDIAAATEHGIVVCNVPDYSVHEVATHAVALLLCCWRKVHIGDRGLKRGEWLRYTAAAPVHRTVGKTVGLFGFGRIARRVAELLYPFGFKPIAYDPYVPDEEMLLHGTEKVDFETLLARSDALSVHAPLTAETRGIFDRTAFAGMKRGVVFVNTARGGLVDESALLWALDEGIVAAAGLDVFHGEPTPDPRLLAHPHIVATPHWAWYSEEALWELRRKVAEQVVQALNGERPTYALNWDALRGDIG</sequence>
<dbReference type="PROSITE" id="PS00671">
    <property type="entry name" value="D_2_HYDROXYACID_DH_3"/>
    <property type="match status" value="1"/>
</dbReference>
<dbReference type="GO" id="GO:0003714">
    <property type="term" value="F:transcription corepressor activity"/>
    <property type="evidence" value="ECO:0007669"/>
    <property type="project" value="InterPro"/>
</dbReference>
<gene>
    <name evidence="7" type="ORF">HRbin17_00514</name>
</gene>
<accession>A0A2H5XA14</accession>
<evidence type="ECO:0000256" key="2">
    <source>
        <dbReference type="ARBA" id="ARBA00023002"/>
    </source>
</evidence>
<dbReference type="InterPro" id="IPR006139">
    <property type="entry name" value="D-isomer_2_OHA_DH_cat_dom"/>
</dbReference>
<dbReference type="EC" id="1.1.1.81" evidence="7"/>
<proteinExistence type="inferred from homology"/>
<dbReference type="AlphaFoldDB" id="A0A2H5XA14"/>